<protein>
    <submittedName>
        <fullName evidence="2">Saccharopine dehydrogenase NADP-binding domain-containing protein</fullName>
    </submittedName>
</protein>
<dbReference type="PANTHER" id="PTHR43796:SF2">
    <property type="entry name" value="CARBOXYNORSPERMIDINE SYNTHASE"/>
    <property type="match status" value="1"/>
</dbReference>
<feature type="domain" description="Saccharopine dehydrogenase NADP binding" evidence="1">
    <location>
        <begin position="4"/>
        <end position="118"/>
    </location>
</feature>
<reference evidence="2" key="1">
    <citation type="submission" date="2020-10" db="EMBL/GenBank/DDBJ databases">
        <title>De novo genome project of the cellulose decomposer Thermobifida halotolerans type strain.</title>
        <authorList>
            <person name="Nagy I."/>
            <person name="Horvath B."/>
            <person name="Kukolya J."/>
            <person name="Nagy I."/>
            <person name="Orsini M."/>
        </authorList>
    </citation>
    <scope>NUCLEOTIDE SEQUENCE</scope>
    <source>
        <strain evidence="2">DSM 44931</strain>
    </source>
</reference>
<accession>A0AA97M5J1</accession>
<dbReference type="EMBL" id="CP063196">
    <property type="protein sequence ID" value="UOE21191.1"/>
    <property type="molecule type" value="Genomic_DNA"/>
</dbReference>
<dbReference type="RefSeq" id="WP_068691810.1">
    <property type="nucleotide sequence ID" value="NZ_CP063196.1"/>
</dbReference>
<dbReference type="Proteomes" id="UP000265719">
    <property type="component" value="Chromosome"/>
</dbReference>
<dbReference type="PANTHER" id="PTHR43796">
    <property type="entry name" value="CARBOXYNORSPERMIDINE SYNTHASE"/>
    <property type="match status" value="1"/>
</dbReference>
<dbReference type="InterPro" id="IPR005097">
    <property type="entry name" value="Sacchrp_dh_NADP-bd"/>
</dbReference>
<dbReference type="Gene3D" id="3.40.50.720">
    <property type="entry name" value="NAD(P)-binding Rossmann-like Domain"/>
    <property type="match status" value="1"/>
</dbReference>
<gene>
    <name evidence="2" type="ORF">NI17_008635</name>
</gene>
<name>A0AA97M5J1_9ACTN</name>
<evidence type="ECO:0000313" key="2">
    <source>
        <dbReference type="EMBL" id="UOE21191.1"/>
    </source>
</evidence>
<evidence type="ECO:0000313" key="3">
    <source>
        <dbReference type="Proteomes" id="UP000265719"/>
    </source>
</evidence>
<dbReference type="SUPFAM" id="SSF51735">
    <property type="entry name" value="NAD(P)-binding Rossmann-fold domains"/>
    <property type="match status" value="1"/>
</dbReference>
<keyword evidence="3" id="KW-1185">Reference proteome</keyword>
<dbReference type="Pfam" id="PF03435">
    <property type="entry name" value="Sacchrp_dh_NADP"/>
    <property type="match status" value="1"/>
</dbReference>
<dbReference type="KEGG" id="thao:NI17_008635"/>
<sequence>MNRVVVIGGYGAVGREAATALTRLLPGATVVVAGRHPDRARPVPGTEALRLDASDPADVARAVAGADAVLMCVDRDNPRVARTCLEGGVHYLDVSADHRLLSAVRALDGLARERGAAALLSVGLVPGVTNLLAKHCVARSGAREVRVGVLLGAGEEHGPAALDWTLDGLAGPPGSWREDFPPPHGRRTVRRFPFSDQYTLPDTLGIEDARTGLCLDSRAATALLAAGGRPAVARLLRHPRIRGVLLAVLGGLHVGGDGFAVTAVAGTARAAFGGHRQSRATGLAAALLARRLPDLPAGVRHVEQAVDPVEFLTELAAHGFTLDLGE</sequence>
<dbReference type="AlphaFoldDB" id="A0AA97M5J1"/>
<organism evidence="2 3">
    <name type="scientific">Thermobifida halotolerans</name>
    <dbReference type="NCBI Taxonomy" id="483545"/>
    <lineage>
        <taxon>Bacteria</taxon>
        <taxon>Bacillati</taxon>
        <taxon>Actinomycetota</taxon>
        <taxon>Actinomycetes</taxon>
        <taxon>Streptosporangiales</taxon>
        <taxon>Nocardiopsidaceae</taxon>
        <taxon>Thermobifida</taxon>
    </lineage>
</organism>
<proteinExistence type="predicted"/>
<evidence type="ECO:0000259" key="1">
    <source>
        <dbReference type="Pfam" id="PF03435"/>
    </source>
</evidence>
<dbReference type="InterPro" id="IPR036291">
    <property type="entry name" value="NAD(P)-bd_dom_sf"/>
</dbReference>